<evidence type="ECO:0000256" key="11">
    <source>
        <dbReference type="ARBA" id="ARBA00023136"/>
    </source>
</evidence>
<dbReference type="PANTHER" id="PTHR30627:SF2">
    <property type="entry name" value="PEPTIDOGLYCAN D,D-TRANSPEPTIDASE MRDA"/>
    <property type="match status" value="1"/>
</dbReference>
<reference evidence="17" key="1">
    <citation type="submission" date="2023-06" db="EMBL/GenBank/DDBJ databases">
        <title>A Treasure from Seagulls: Isolation and Description of Aciduricobacillus qingdaonensis gen. nov., sp. nov., a Rare Obligately Uric Acid-utilizing Member in the Family Bacillaceae.</title>
        <authorList>
            <person name="Liu W."/>
            <person name="Wang B."/>
        </authorList>
    </citation>
    <scope>NUCLEOTIDE SEQUENCE</scope>
    <source>
        <strain evidence="17">44XB</strain>
    </source>
</reference>
<evidence type="ECO:0000256" key="14">
    <source>
        <dbReference type="SAM" id="Phobius"/>
    </source>
</evidence>
<keyword evidence="11 14" id="KW-0472">Membrane</keyword>
<accession>A0ABY9KRY4</accession>
<dbReference type="Gene3D" id="3.40.710.10">
    <property type="entry name" value="DD-peptidase/beta-lactamase superfamily"/>
    <property type="match status" value="1"/>
</dbReference>
<evidence type="ECO:0000256" key="5">
    <source>
        <dbReference type="ARBA" id="ARBA00012448"/>
    </source>
</evidence>
<dbReference type="Gene3D" id="1.10.10.1230">
    <property type="entry name" value="Penicillin-binding protein, N-terminal non-catalytic domain, head sub-domain"/>
    <property type="match status" value="1"/>
</dbReference>
<dbReference type="RefSeq" id="WP_348025709.1">
    <property type="nucleotide sequence ID" value="NZ_CP129113.1"/>
</dbReference>
<evidence type="ECO:0000256" key="7">
    <source>
        <dbReference type="ARBA" id="ARBA00022692"/>
    </source>
</evidence>
<gene>
    <name evidence="17" type="ORF">QR721_07865</name>
</gene>
<dbReference type="InterPro" id="IPR012338">
    <property type="entry name" value="Beta-lactam/transpept-like"/>
</dbReference>
<proteinExistence type="inferred from homology"/>
<sequence length="685" mass="76774">MEKKKKRPQLPFRLNLVFVVVFLLFSVLIVQLGVVQILKGQEYQDEIDRTVQETTAIPVPRGKIFDRNHKVVVDNKALYSITYTPPKGVQAEDKLEVAEKLAKYISMDKKAIEGLTERNKKEYWYLKHRDEADKRISQAESKDLSNADLYNKTLDRITEEEISGFTDKELKVMAIKKEMDKGYALSQQIVKNENVTPEEYAQVAEHLSELPGVNATTDWDRVYPNKDTFKSMLGTITTQDQGIPAEKAAYYLTRGYSRNDRVGKTGLEEQYEGLLRGRKEQIQYTTSKSGAIIDSETIVPGERGKDLILSIDMDLQKKVDKVVREKMSHVLGGAPYMNDVTAVVMKPKTGEVLAISGQHYDRKKGEFENASYKALYDANRPGSIVKGATVLAGFQSGVTSPSQYFYDAPIKIAGTPSKSSWKNMGSINYHTALAQSSNVYMFYVALRMGGEYGNPTGRSAKFNPEAFQEMRNYFSQFGLGTNTGIDFPYESTGYKGTKKTAGLLMDFAIGQYDTFTTMQLAQYVSTIANDGYRVKPHLLKEVREPSEENSEESPLFKTVDTQVLNRIQMDEQYIKDVQGGFKAAYQASNGTASGTFANKSYNPAGKTGTAQNEVYEDGKMLAETENLSLIGYAPFDDPEVSFALLVPNMPKNSGSHVNYEIGEGILDAYFDKKKKNNEEESVVEQ</sequence>
<keyword evidence="10 14" id="KW-1133">Transmembrane helix</keyword>
<dbReference type="Proteomes" id="UP001180087">
    <property type="component" value="Chromosome"/>
</dbReference>
<name>A0ABY9KRY4_9BACI</name>
<dbReference type="InterPro" id="IPR001460">
    <property type="entry name" value="PCN-bd_Tpept"/>
</dbReference>
<feature type="domain" description="Penicillin-binding protein dimerisation" evidence="16">
    <location>
        <begin position="57"/>
        <end position="295"/>
    </location>
</feature>
<feature type="transmembrane region" description="Helical" evidence="14">
    <location>
        <begin position="12"/>
        <end position="34"/>
    </location>
</feature>
<dbReference type="PANTHER" id="PTHR30627">
    <property type="entry name" value="PEPTIDOGLYCAN D,D-TRANSPEPTIDASE"/>
    <property type="match status" value="1"/>
</dbReference>
<keyword evidence="8" id="KW-0133">Cell shape</keyword>
<dbReference type="Pfam" id="PF00905">
    <property type="entry name" value="Transpeptidase"/>
    <property type="match status" value="1"/>
</dbReference>
<dbReference type="InterPro" id="IPR005311">
    <property type="entry name" value="PBP_dimer"/>
</dbReference>
<comment type="subcellular location">
    <subcellularLocation>
        <location evidence="2">Cell membrane</location>
    </subcellularLocation>
    <subcellularLocation>
        <location evidence="1">Membrane</location>
        <topology evidence="1">Single-pass membrane protein</topology>
    </subcellularLocation>
</comment>
<feature type="domain" description="Penicillin-binding protein transpeptidase" evidence="15">
    <location>
        <begin position="341"/>
        <end position="666"/>
    </location>
</feature>
<evidence type="ECO:0000259" key="16">
    <source>
        <dbReference type="Pfam" id="PF03717"/>
    </source>
</evidence>
<evidence type="ECO:0000256" key="8">
    <source>
        <dbReference type="ARBA" id="ARBA00022960"/>
    </source>
</evidence>
<keyword evidence="12" id="KW-0961">Cell wall biogenesis/degradation</keyword>
<organism evidence="17 18">
    <name type="scientific">Aciduricibacillus chroicocephali</name>
    <dbReference type="NCBI Taxonomy" id="3054939"/>
    <lineage>
        <taxon>Bacteria</taxon>
        <taxon>Bacillati</taxon>
        <taxon>Bacillota</taxon>
        <taxon>Bacilli</taxon>
        <taxon>Bacillales</taxon>
        <taxon>Bacillaceae</taxon>
        <taxon>Aciduricibacillus</taxon>
    </lineage>
</organism>
<keyword evidence="18" id="KW-1185">Reference proteome</keyword>
<evidence type="ECO:0000256" key="3">
    <source>
        <dbReference type="ARBA" id="ARBA00004752"/>
    </source>
</evidence>
<evidence type="ECO:0000256" key="2">
    <source>
        <dbReference type="ARBA" id="ARBA00004236"/>
    </source>
</evidence>
<evidence type="ECO:0000259" key="15">
    <source>
        <dbReference type="Pfam" id="PF00905"/>
    </source>
</evidence>
<evidence type="ECO:0000256" key="12">
    <source>
        <dbReference type="ARBA" id="ARBA00023316"/>
    </source>
</evidence>
<dbReference type="SUPFAM" id="SSF56519">
    <property type="entry name" value="Penicillin binding protein dimerisation domain"/>
    <property type="match status" value="1"/>
</dbReference>
<comment type="pathway">
    <text evidence="3">Cell wall biogenesis; peptidoglycan biosynthesis.</text>
</comment>
<evidence type="ECO:0000256" key="6">
    <source>
        <dbReference type="ARBA" id="ARBA00022475"/>
    </source>
</evidence>
<dbReference type="InterPro" id="IPR036138">
    <property type="entry name" value="PBP_dimer_sf"/>
</dbReference>
<keyword evidence="9" id="KW-0573">Peptidoglycan synthesis</keyword>
<evidence type="ECO:0000256" key="10">
    <source>
        <dbReference type="ARBA" id="ARBA00022989"/>
    </source>
</evidence>
<dbReference type="EC" id="3.4.16.4" evidence="5"/>
<protein>
    <recommendedName>
        <fullName evidence="5">serine-type D-Ala-D-Ala carboxypeptidase</fullName>
        <ecNumber evidence="5">3.4.16.4</ecNumber>
    </recommendedName>
</protein>
<dbReference type="InterPro" id="IPR050515">
    <property type="entry name" value="Beta-lactam/transpept"/>
</dbReference>
<evidence type="ECO:0000256" key="13">
    <source>
        <dbReference type="ARBA" id="ARBA00034000"/>
    </source>
</evidence>
<evidence type="ECO:0000256" key="9">
    <source>
        <dbReference type="ARBA" id="ARBA00022984"/>
    </source>
</evidence>
<evidence type="ECO:0000256" key="4">
    <source>
        <dbReference type="ARBA" id="ARBA00007171"/>
    </source>
</evidence>
<evidence type="ECO:0000313" key="18">
    <source>
        <dbReference type="Proteomes" id="UP001180087"/>
    </source>
</evidence>
<dbReference type="SUPFAM" id="SSF56601">
    <property type="entry name" value="beta-lactamase/transpeptidase-like"/>
    <property type="match status" value="1"/>
</dbReference>
<evidence type="ECO:0000256" key="1">
    <source>
        <dbReference type="ARBA" id="ARBA00004167"/>
    </source>
</evidence>
<comment type="similarity">
    <text evidence="4">Belongs to the transpeptidase family.</text>
</comment>
<comment type="catalytic activity">
    <reaction evidence="13">
        <text>Preferential cleavage: (Ac)2-L-Lys-D-Ala-|-D-Ala. Also transpeptidation of peptidyl-alanyl moieties that are N-acyl substituents of D-alanine.</text>
        <dbReference type="EC" id="3.4.16.4"/>
    </reaction>
</comment>
<dbReference type="EMBL" id="CP129113">
    <property type="protein sequence ID" value="WLV23571.1"/>
    <property type="molecule type" value="Genomic_DNA"/>
</dbReference>
<dbReference type="Gene3D" id="3.90.1310.10">
    <property type="entry name" value="Penicillin-binding protein 2a (Domain 2)"/>
    <property type="match status" value="1"/>
</dbReference>
<dbReference type="Pfam" id="PF03717">
    <property type="entry name" value="PBP_dimer"/>
    <property type="match status" value="1"/>
</dbReference>
<keyword evidence="6" id="KW-1003">Cell membrane</keyword>
<evidence type="ECO:0000313" key="17">
    <source>
        <dbReference type="EMBL" id="WLV23571.1"/>
    </source>
</evidence>
<keyword evidence="7 14" id="KW-0812">Transmembrane</keyword>